<proteinExistence type="inferred from homology"/>
<dbReference type="CDD" id="cd19943">
    <property type="entry name" value="NirB_Fer2_BFD-like_1"/>
    <property type="match status" value="1"/>
</dbReference>
<dbReference type="Gene3D" id="3.30.390.30">
    <property type="match status" value="1"/>
</dbReference>
<dbReference type="Pfam" id="PF01077">
    <property type="entry name" value="NIR_SIR"/>
    <property type="match status" value="1"/>
</dbReference>
<dbReference type="UniPathway" id="UPA00653"/>
<dbReference type="GO" id="GO:0098809">
    <property type="term" value="F:nitrite reductase activity"/>
    <property type="evidence" value="ECO:0007669"/>
    <property type="project" value="InterPro"/>
</dbReference>
<dbReference type="InterPro" id="IPR017121">
    <property type="entry name" value="Nitrite_Rdtase_lsu"/>
</dbReference>
<keyword evidence="9 16" id="KW-0274">FAD</keyword>
<dbReference type="PROSITE" id="PS00365">
    <property type="entry name" value="NIR_SIR"/>
    <property type="match status" value="1"/>
</dbReference>
<feature type="domain" description="Nitrite/Sulfite reductase ferredoxin-like" evidence="19">
    <location>
        <begin position="557"/>
        <end position="619"/>
    </location>
</feature>
<feature type="domain" description="FAD/NAD(P)-binding" evidence="21">
    <location>
        <begin position="5"/>
        <end position="286"/>
    </location>
</feature>
<dbReference type="InterPro" id="IPR041575">
    <property type="entry name" value="Rubredoxin_C"/>
</dbReference>
<dbReference type="Proteomes" id="UP000294616">
    <property type="component" value="Unassembled WGS sequence"/>
</dbReference>
<gene>
    <name evidence="23" type="ORF">C8N28_2607</name>
</gene>
<dbReference type="GO" id="GO:0020037">
    <property type="term" value="F:heme binding"/>
    <property type="evidence" value="ECO:0007669"/>
    <property type="project" value="InterPro"/>
</dbReference>
<evidence type="ECO:0000259" key="18">
    <source>
        <dbReference type="Pfam" id="PF01077"/>
    </source>
</evidence>
<organism evidence="23 24">
    <name type="scientific">Albibacterium bauzanense</name>
    <dbReference type="NCBI Taxonomy" id="653929"/>
    <lineage>
        <taxon>Bacteria</taxon>
        <taxon>Pseudomonadati</taxon>
        <taxon>Bacteroidota</taxon>
        <taxon>Sphingobacteriia</taxon>
        <taxon>Sphingobacteriales</taxon>
        <taxon>Sphingobacteriaceae</taxon>
        <taxon>Albibacterium</taxon>
    </lineage>
</organism>
<evidence type="ECO:0000256" key="14">
    <source>
        <dbReference type="ARBA" id="ARBA00034078"/>
    </source>
</evidence>
<dbReference type="SUPFAM" id="SSF51905">
    <property type="entry name" value="FAD/NAD(P)-binding domain"/>
    <property type="match status" value="2"/>
</dbReference>
<dbReference type="GO" id="GO:0050660">
    <property type="term" value="F:flavin adenine dinucleotide binding"/>
    <property type="evidence" value="ECO:0007669"/>
    <property type="project" value="UniProtKB-UniRule"/>
</dbReference>
<dbReference type="InterPro" id="IPR005117">
    <property type="entry name" value="NiRdtase/SiRdtase_haem-b_fer"/>
</dbReference>
<dbReference type="InterPro" id="IPR052034">
    <property type="entry name" value="NasD-like"/>
</dbReference>
<comment type="cofactor">
    <cofactor evidence="17">
        <name>[4Fe-4S] cluster</name>
        <dbReference type="ChEBI" id="CHEBI:49883"/>
    </cofactor>
    <text evidence="17">Binds 1 [4Fe-4S] cluster per subunit.</text>
</comment>
<dbReference type="InterPro" id="IPR006066">
    <property type="entry name" value="NO2/SO3_Rdtase_FeS/sirohaem_BS"/>
</dbReference>
<dbReference type="PIRSF" id="PIRSF037149">
    <property type="entry name" value="NirB"/>
    <property type="match status" value="1"/>
</dbReference>
<dbReference type="InterPro" id="IPR036188">
    <property type="entry name" value="FAD/NAD-bd_sf"/>
</dbReference>
<evidence type="ECO:0000256" key="2">
    <source>
        <dbReference type="ARBA" id="ARBA00005096"/>
    </source>
</evidence>
<evidence type="ECO:0000256" key="3">
    <source>
        <dbReference type="ARBA" id="ARBA00010429"/>
    </source>
</evidence>
<name>A0A4R1LUL5_9SPHI</name>
<keyword evidence="10" id="KW-0560">Oxidoreductase</keyword>
<dbReference type="PANTHER" id="PTHR43809">
    <property type="entry name" value="NITRITE REDUCTASE (NADH) LARGE SUBUNIT"/>
    <property type="match status" value="1"/>
</dbReference>
<dbReference type="RefSeq" id="WP_132225547.1">
    <property type="nucleotide sequence ID" value="NZ_SMGO01000003.1"/>
</dbReference>
<evidence type="ECO:0000259" key="21">
    <source>
        <dbReference type="Pfam" id="PF07992"/>
    </source>
</evidence>
<keyword evidence="8 17" id="KW-0479">Metal-binding</keyword>
<evidence type="ECO:0000256" key="10">
    <source>
        <dbReference type="ARBA" id="ARBA00023002"/>
    </source>
</evidence>
<dbReference type="CDD" id="cd19944">
    <property type="entry name" value="NirB_Fer2_BFD-like_2"/>
    <property type="match status" value="1"/>
</dbReference>
<dbReference type="Pfam" id="PF18267">
    <property type="entry name" value="Rubredoxin_C"/>
    <property type="match status" value="1"/>
</dbReference>
<dbReference type="Gene3D" id="3.30.413.10">
    <property type="entry name" value="Sulfite Reductase Hemoprotein, domain 1"/>
    <property type="match status" value="1"/>
</dbReference>
<evidence type="ECO:0000313" key="23">
    <source>
        <dbReference type="EMBL" id="TCK80853.1"/>
    </source>
</evidence>
<keyword evidence="6 16" id="KW-0285">Flavoprotein</keyword>
<dbReference type="FunFam" id="3.30.413.10:FF:000007">
    <property type="entry name" value="Nitrite reductase [NAD(P)H] large subunit"/>
    <property type="match status" value="1"/>
</dbReference>
<comment type="cofactor">
    <cofactor evidence="17">
        <name>siroheme</name>
        <dbReference type="ChEBI" id="CHEBI:60052"/>
    </cofactor>
    <text evidence="17">Binds 1 siroheme per subunit.</text>
</comment>
<feature type="binding site" evidence="17">
    <location>
        <position position="638"/>
    </location>
    <ligand>
        <name>[4Fe-4S] cluster</name>
        <dbReference type="ChEBI" id="CHEBI:49883"/>
    </ligand>
</feature>
<dbReference type="Gene3D" id="1.10.10.1100">
    <property type="entry name" value="BFD-like [2Fe-2S]-binding domain"/>
    <property type="match status" value="1"/>
</dbReference>
<comment type="caution">
    <text evidence="23">The sequence shown here is derived from an EMBL/GenBank/DDBJ whole genome shotgun (WGS) entry which is preliminary data.</text>
</comment>
<comment type="cofactor">
    <cofactor evidence="14">
        <name>[2Fe-2S] cluster</name>
        <dbReference type="ChEBI" id="CHEBI:190135"/>
    </cofactor>
</comment>
<feature type="binding site" evidence="17">
    <location>
        <position position="678"/>
    </location>
    <ligand>
        <name>[4Fe-4S] cluster</name>
        <dbReference type="ChEBI" id="CHEBI:49883"/>
    </ligand>
</feature>
<evidence type="ECO:0000256" key="9">
    <source>
        <dbReference type="ARBA" id="ARBA00022827"/>
    </source>
</evidence>
<evidence type="ECO:0000256" key="15">
    <source>
        <dbReference type="ARBA" id="ARBA00064211"/>
    </source>
</evidence>
<dbReference type="Pfam" id="PF04324">
    <property type="entry name" value="Fer2_BFD"/>
    <property type="match status" value="1"/>
</dbReference>
<comment type="cofactor">
    <cofactor evidence="1 16">
        <name>FAD</name>
        <dbReference type="ChEBI" id="CHEBI:57692"/>
    </cofactor>
</comment>
<comment type="subunit">
    <text evidence="15">Homodimer which associates with NirD.</text>
</comment>
<sequence length="837" mass="92830">MKQNNIILIGNGMVGYKFCEKMISKSHNFNITVFGEESRRAYDRVHLSEFFNGKSSEDLSLCTKQWYSDSGIELYLNDPIVRIDRNNKIVYSAKGKQLTYDYLIIATGSAPFVPSIPGIDKDGVFVYRTIDDLKKIHTYASSAKKGTVIGGGLLGLEAAKALIDLELEEAHVVEFAPRLMPRQIDDQASGILQTQLKNLGLQIFLNKETIQIEGEDRIQSLQFRDGSNLKTEMLIISAGIRPRDKLAKDCGLEVGSRGGVIVNEYMQTSDSAVFAIGECALFDDSIYGLVAPGYEMADVVVNKLIGNPKTFKGFDMSTKLKLIGVDVASFGDPFIAEPYSRTIVFENKLRGIYKRMNISNDGKHLLGGILIGDASAYNLLLQTVTNKILLPPNPEDLIIEATEKKSSGIGVTNLPDDALICSCEGVTKGTICSAVTDLKCESVDAIKKCTKAGTGCGGCVPMLKDLMLHTMKLNGKYVRNVVCEHFDLSRQELYDLIKIHKLDNYNDVLDNLGKGDGCEICKPLVSSLLASIWNDMILKKGNDTSQDSNDRYLANIQRGGSYSVVPRIPGGEVTPDKLIVIGNVAKKYGLYTKITGGQRIDMFGAHMNDLPFIWEELIAAGFESGHAYGKGLRTVKSCVGSTWCRFGLHDSVSFAIQIEERYKGLRAPHKYKSAVSGCIRECAEAQSKDFGIIATEKGWNLYVCGNGGSKPQHAQLLASDIDSETCIRYIDRFLMFYIKTADPLTRTATWLNKMEGGIDYLRNVILNDSLNMAKQWEDEMNQFVQSYACEWKAAIEDPQIRKRFNHFVNAPEEKDPSVKFEEMRGQKKVANWSTVTV</sequence>
<dbReference type="InterPro" id="IPR012744">
    <property type="entry name" value="Nitri_red_NirB"/>
</dbReference>
<evidence type="ECO:0000256" key="16">
    <source>
        <dbReference type="PIRNR" id="PIRNR037149"/>
    </source>
</evidence>
<keyword evidence="13 16" id="KW-0534">Nitrate assimilation</keyword>
<dbReference type="PRINTS" id="PR00368">
    <property type="entry name" value="FADPNR"/>
</dbReference>
<dbReference type="OrthoDB" id="9792592at2"/>
<protein>
    <submittedName>
        <fullName evidence="23">Assimilatory nitrite reductase (NAD(P)H) large subunit</fullName>
    </submittedName>
</protein>
<keyword evidence="7" id="KW-0001">2Fe-2S</keyword>
<reference evidence="23 24" key="1">
    <citation type="submission" date="2019-03" db="EMBL/GenBank/DDBJ databases">
        <title>Genomic Encyclopedia of Archaeal and Bacterial Type Strains, Phase II (KMG-II): from individual species to whole genera.</title>
        <authorList>
            <person name="Goeker M."/>
        </authorList>
    </citation>
    <scope>NUCLEOTIDE SEQUENCE [LARGE SCALE GENOMIC DNA]</scope>
    <source>
        <strain evidence="23 24">DSM 22554</strain>
    </source>
</reference>
<evidence type="ECO:0000259" key="20">
    <source>
        <dbReference type="Pfam" id="PF04324"/>
    </source>
</evidence>
<comment type="similarity">
    <text evidence="3">Belongs to the nitrite and sulfite reductase 4Fe-4S domain family.</text>
</comment>
<keyword evidence="11 17" id="KW-0408">Iron</keyword>
<dbReference type="EMBL" id="SMGO01000003">
    <property type="protein sequence ID" value="TCK80853.1"/>
    <property type="molecule type" value="Genomic_DNA"/>
</dbReference>
<keyword evidence="12 17" id="KW-0411">Iron-sulfur</keyword>
<dbReference type="InterPro" id="IPR045854">
    <property type="entry name" value="NO2/SO3_Rdtase_4Fe4S_sf"/>
</dbReference>
<dbReference type="GO" id="GO:0051537">
    <property type="term" value="F:2 iron, 2 sulfur cluster binding"/>
    <property type="evidence" value="ECO:0007669"/>
    <property type="project" value="UniProtKB-KW"/>
</dbReference>
<feature type="binding site" description="axial binding residue" evidence="17">
    <location>
        <position position="682"/>
    </location>
    <ligand>
        <name>siroheme</name>
        <dbReference type="ChEBI" id="CHEBI:60052"/>
    </ligand>
    <ligandPart>
        <name>Fe</name>
        <dbReference type="ChEBI" id="CHEBI:18248"/>
    </ligandPart>
</feature>
<dbReference type="Pfam" id="PF07992">
    <property type="entry name" value="Pyr_redox_2"/>
    <property type="match status" value="1"/>
</dbReference>
<accession>A0A4R1LUL5</accession>
<evidence type="ECO:0000259" key="19">
    <source>
        <dbReference type="Pfam" id="PF03460"/>
    </source>
</evidence>
<evidence type="ECO:0000259" key="22">
    <source>
        <dbReference type="Pfam" id="PF18267"/>
    </source>
</evidence>
<dbReference type="GO" id="GO:0042128">
    <property type="term" value="P:nitrate assimilation"/>
    <property type="evidence" value="ECO:0007669"/>
    <property type="project" value="UniProtKB-UniRule"/>
</dbReference>
<dbReference type="GO" id="GO:0051539">
    <property type="term" value="F:4 iron, 4 sulfur cluster binding"/>
    <property type="evidence" value="ECO:0007669"/>
    <property type="project" value="UniProtKB-KW"/>
</dbReference>
<dbReference type="NCBIfam" id="TIGR02374">
    <property type="entry name" value="nitri_red_nirB"/>
    <property type="match status" value="1"/>
</dbReference>
<keyword evidence="5 17" id="KW-0349">Heme</keyword>
<feature type="domain" description="Nitrite/sulphite reductase 4Fe-4S" evidence="18">
    <location>
        <begin position="629"/>
        <end position="764"/>
    </location>
</feature>
<dbReference type="AlphaFoldDB" id="A0A4R1LUL5"/>
<dbReference type="InterPro" id="IPR036136">
    <property type="entry name" value="Nit/Sulf_reduc_fer-like_dom_sf"/>
</dbReference>
<dbReference type="SUPFAM" id="SSF55124">
    <property type="entry name" value="Nitrite/Sulfite reductase N-terminal domain-like"/>
    <property type="match status" value="1"/>
</dbReference>
<dbReference type="SUPFAM" id="SSF56014">
    <property type="entry name" value="Nitrite and sulphite reductase 4Fe-4S domain-like"/>
    <property type="match status" value="1"/>
</dbReference>
<dbReference type="FunFam" id="1.10.10.1100:FF:000002">
    <property type="entry name" value="Nitrite reductase large subunit"/>
    <property type="match status" value="1"/>
</dbReference>
<evidence type="ECO:0000256" key="4">
    <source>
        <dbReference type="ARBA" id="ARBA00022485"/>
    </source>
</evidence>
<evidence type="ECO:0000256" key="1">
    <source>
        <dbReference type="ARBA" id="ARBA00001974"/>
    </source>
</evidence>
<dbReference type="InterPro" id="IPR041854">
    <property type="entry name" value="BFD-like_2Fe2S-bd_dom_sf"/>
</dbReference>
<dbReference type="InterPro" id="IPR006067">
    <property type="entry name" value="NO2/SO3_Rdtase_4Fe4S_dom"/>
</dbReference>
<dbReference type="PRINTS" id="PR00411">
    <property type="entry name" value="PNDRDTASEI"/>
</dbReference>
<evidence type="ECO:0000313" key="24">
    <source>
        <dbReference type="Proteomes" id="UP000294616"/>
    </source>
</evidence>
<dbReference type="NCBIfam" id="NF011565">
    <property type="entry name" value="PRK14989.1"/>
    <property type="match status" value="1"/>
</dbReference>
<dbReference type="InterPro" id="IPR023753">
    <property type="entry name" value="FAD/NAD-binding_dom"/>
</dbReference>
<dbReference type="Gene3D" id="3.50.50.60">
    <property type="entry name" value="FAD/NAD(P)-binding domain"/>
    <property type="match status" value="2"/>
</dbReference>
<keyword evidence="4 17" id="KW-0004">4Fe-4S</keyword>
<evidence type="ECO:0000256" key="13">
    <source>
        <dbReference type="ARBA" id="ARBA00023063"/>
    </source>
</evidence>
<feature type="domain" description="NADH-rubredoxin oxidoreductase C-terminal" evidence="22">
    <location>
        <begin position="317"/>
        <end position="388"/>
    </location>
</feature>
<keyword evidence="24" id="KW-1185">Reference proteome</keyword>
<feature type="binding site" evidence="17">
    <location>
        <position position="682"/>
    </location>
    <ligand>
        <name>[4Fe-4S] cluster</name>
        <dbReference type="ChEBI" id="CHEBI:49883"/>
    </ligand>
</feature>
<dbReference type="GO" id="GO:0015980">
    <property type="term" value="P:energy derivation by oxidation of organic compounds"/>
    <property type="evidence" value="ECO:0007669"/>
    <property type="project" value="UniProtKB-ARBA"/>
</dbReference>
<evidence type="ECO:0000256" key="5">
    <source>
        <dbReference type="ARBA" id="ARBA00022617"/>
    </source>
</evidence>
<dbReference type="GO" id="GO:0050661">
    <property type="term" value="F:NADP binding"/>
    <property type="evidence" value="ECO:0007669"/>
    <property type="project" value="UniProtKB-UniRule"/>
</dbReference>
<dbReference type="InterPro" id="IPR007419">
    <property type="entry name" value="BFD-like_2Fe2S-bd_dom"/>
</dbReference>
<evidence type="ECO:0000256" key="6">
    <source>
        <dbReference type="ARBA" id="ARBA00022630"/>
    </source>
</evidence>
<dbReference type="InterPro" id="IPR016156">
    <property type="entry name" value="FAD/NAD-linked_Rdtase_dimer_sf"/>
</dbReference>
<evidence type="ECO:0000256" key="17">
    <source>
        <dbReference type="PIRSR" id="PIRSR037149-1"/>
    </source>
</evidence>
<evidence type="ECO:0000256" key="8">
    <source>
        <dbReference type="ARBA" id="ARBA00022723"/>
    </source>
</evidence>
<evidence type="ECO:0000256" key="11">
    <source>
        <dbReference type="ARBA" id="ARBA00023004"/>
    </source>
</evidence>
<feature type="domain" description="BFD-like [2Fe-2S]-binding" evidence="20">
    <location>
        <begin position="419"/>
        <end position="467"/>
    </location>
</feature>
<evidence type="ECO:0000256" key="7">
    <source>
        <dbReference type="ARBA" id="ARBA00022714"/>
    </source>
</evidence>
<dbReference type="GO" id="GO:0046872">
    <property type="term" value="F:metal ion binding"/>
    <property type="evidence" value="ECO:0007669"/>
    <property type="project" value="UniProtKB-KW"/>
</dbReference>
<dbReference type="FunFam" id="3.50.50.60:FF:000033">
    <property type="entry name" value="Nitrite reductase [NAD(P)H], large subunit"/>
    <property type="match status" value="1"/>
</dbReference>
<feature type="binding site" evidence="17">
    <location>
        <position position="644"/>
    </location>
    <ligand>
        <name>[4Fe-4S] cluster</name>
        <dbReference type="ChEBI" id="CHEBI:49883"/>
    </ligand>
</feature>
<dbReference type="PRINTS" id="PR00397">
    <property type="entry name" value="SIROHAEM"/>
</dbReference>
<dbReference type="Pfam" id="PF03460">
    <property type="entry name" value="NIR_SIR_ferr"/>
    <property type="match status" value="1"/>
</dbReference>
<evidence type="ECO:0000256" key="12">
    <source>
        <dbReference type="ARBA" id="ARBA00023014"/>
    </source>
</evidence>
<comment type="pathway">
    <text evidence="2">Nitrogen metabolism; nitrate reduction (assimilation).</text>
</comment>
<dbReference type="PANTHER" id="PTHR43809:SF1">
    <property type="entry name" value="NITRITE REDUCTASE (NADH) LARGE SUBUNIT"/>
    <property type="match status" value="1"/>
</dbReference>